<feature type="region of interest" description="Disordered" evidence="1">
    <location>
        <begin position="560"/>
        <end position="661"/>
    </location>
</feature>
<feature type="compositionally biased region" description="Basic and acidic residues" evidence="1">
    <location>
        <begin position="572"/>
        <end position="582"/>
    </location>
</feature>
<dbReference type="GO" id="GO:0005737">
    <property type="term" value="C:cytoplasm"/>
    <property type="evidence" value="ECO:0007669"/>
    <property type="project" value="TreeGrafter"/>
</dbReference>
<sequence length="661" mass="69745">MSLANWYTTQYGSWNRTRRLQQTQYLARVETNTSRQARSMAHATTNGEAALHGLGNVGPPAKDNSKEKKGPDTLFGPNIGVINGGPAWTNATEKKMLKDELTMDVVKSWVDKSKESSQPTTTLQALVNLKRPTIRLSPLASVEGEDSHSQNHALEFEYDCDAPKCGIYVHVLLPPSHPDAPPSAPTPLASDGSPGKLSKLLVFEHVVDGGFGKVLKMEEGAVLELGRFEISRKGKPEDAGPSPSHSSSDTAVPNAANSGTAGTTPVTNNSRRKRLTHLFTKRHNNRNLSISGPALAIVDASSTANAASGDTDKAKKGEGEEGIKVTIRLAALDEQGTELASPNEQVTYLSVERFGIKAKPVSVPAANSESGGEEGKAEGTVAAAAEAKHEEEEDTRPWVVKVVKREATIGPHTFHLHEIYGLSSSTSSNHTHAPTAPLPSAHTYPPAAGAPVAEATENHDDSPSECLLCLSSPREVVLLPCRHLVACKDCALNMVEFGAGGNITQATEEPATTGDAAAEGNEGGASATPGVVPSPTLPTRRKRKAKGWFCPVCRQPYTSLLRITTNPPPPESKPETRPSAEHEESDDDHDEAADQDVAGASPSGLPLPVTAEPPTSAQPQNSVNATDSSAGSGGGLFSRPGFLRGLTGRNNASRGDLESQL</sequence>
<dbReference type="GO" id="GO:0061630">
    <property type="term" value="F:ubiquitin protein ligase activity"/>
    <property type="evidence" value="ECO:0007669"/>
    <property type="project" value="UniProtKB-EC"/>
</dbReference>
<dbReference type="GO" id="GO:0016567">
    <property type="term" value="P:protein ubiquitination"/>
    <property type="evidence" value="ECO:0007669"/>
    <property type="project" value="TreeGrafter"/>
</dbReference>
<dbReference type="PANTHER" id="PTHR22996">
    <property type="entry name" value="MAHOGUNIN"/>
    <property type="match status" value="1"/>
</dbReference>
<organism evidence="3 4">
    <name type="scientific">Collybiopsis luxurians FD-317 M1</name>
    <dbReference type="NCBI Taxonomy" id="944289"/>
    <lineage>
        <taxon>Eukaryota</taxon>
        <taxon>Fungi</taxon>
        <taxon>Dikarya</taxon>
        <taxon>Basidiomycota</taxon>
        <taxon>Agaricomycotina</taxon>
        <taxon>Agaricomycetes</taxon>
        <taxon>Agaricomycetidae</taxon>
        <taxon>Agaricales</taxon>
        <taxon>Marasmiineae</taxon>
        <taxon>Omphalotaceae</taxon>
        <taxon>Collybiopsis</taxon>
        <taxon>Collybiopsis luxurians</taxon>
    </lineage>
</organism>
<feature type="region of interest" description="Disordered" evidence="1">
    <location>
        <begin position="506"/>
        <end position="540"/>
    </location>
</feature>
<dbReference type="Gene3D" id="3.30.40.10">
    <property type="entry name" value="Zinc/RING finger domain, C3HC4 (zinc finger)"/>
    <property type="match status" value="1"/>
</dbReference>
<evidence type="ECO:0000313" key="4">
    <source>
        <dbReference type="Proteomes" id="UP000053593"/>
    </source>
</evidence>
<dbReference type="GO" id="GO:0008270">
    <property type="term" value="F:zinc ion binding"/>
    <property type="evidence" value="ECO:0007669"/>
    <property type="project" value="UniProtKB-KW"/>
</dbReference>
<feature type="region of interest" description="Disordered" evidence="1">
    <location>
        <begin position="424"/>
        <end position="458"/>
    </location>
</feature>
<accession>A0A0D0BE09</accession>
<feature type="compositionally biased region" description="Acidic residues" evidence="1">
    <location>
        <begin position="583"/>
        <end position="594"/>
    </location>
</feature>
<feature type="region of interest" description="Disordered" evidence="1">
    <location>
        <begin position="362"/>
        <end position="392"/>
    </location>
</feature>
<dbReference type="AlphaFoldDB" id="A0A0D0BE09"/>
<feature type="domain" description="RING-type" evidence="2">
    <location>
        <begin position="466"/>
        <end position="553"/>
    </location>
</feature>
<dbReference type="HOGENOM" id="CLU_015598_0_0_1"/>
<dbReference type="Pfam" id="PF13920">
    <property type="entry name" value="zf-C3HC4_3"/>
    <property type="match status" value="1"/>
</dbReference>
<gene>
    <name evidence="3" type="ORF">GYMLUDRAFT_49680</name>
</gene>
<name>A0A0D0BE09_9AGAR</name>
<dbReference type="PANTHER" id="PTHR22996:SF0">
    <property type="entry name" value="RE60872P-RELATED"/>
    <property type="match status" value="1"/>
</dbReference>
<dbReference type="EMBL" id="KN834836">
    <property type="protein sequence ID" value="KIK52841.1"/>
    <property type="molecule type" value="Genomic_DNA"/>
</dbReference>
<evidence type="ECO:0000259" key="2">
    <source>
        <dbReference type="SMART" id="SM00184"/>
    </source>
</evidence>
<keyword evidence="4" id="KW-1185">Reference proteome</keyword>
<feature type="compositionally biased region" description="Polar residues" evidence="1">
    <location>
        <begin position="243"/>
        <end position="269"/>
    </location>
</feature>
<feature type="region of interest" description="Disordered" evidence="1">
    <location>
        <begin position="52"/>
        <end position="74"/>
    </location>
</feature>
<protein>
    <recommendedName>
        <fullName evidence="2">RING-type domain-containing protein</fullName>
    </recommendedName>
</protein>
<evidence type="ECO:0000256" key="1">
    <source>
        <dbReference type="SAM" id="MobiDB-lite"/>
    </source>
</evidence>
<reference evidence="3 4" key="1">
    <citation type="submission" date="2014-04" db="EMBL/GenBank/DDBJ databases">
        <title>Evolutionary Origins and Diversification of the Mycorrhizal Mutualists.</title>
        <authorList>
            <consortium name="DOE Joint Genome Institute"/>
            <consortium name="Mycorrhizal Genomics Consortium"/>
            <person name="Kohler A."/>
            <person name="Kuo A."/>
            <person name="Nagy L.G."/>
            <person name="Floudas D."/>
            <person name="Copeland A."/>
            <person name="Barry K.W."/>
            <person name="Cichocki N."/>
            <person name="Veneault-Fourrey C."/>
            <person name="LaButti K."/>
            <person name="Lindquist E.A."/>
            <person name="Lipzen A."/>
            <person name="Lundell T."/>
            <person name="Morin E."/>
            <person name="Murat C."/>
            <person name="Riley R."/>
            <person name="Ohm R."/>
            <person name="Sun H."/>
            <person name="Tunlid A."/>
            <person name="Henrissat B."/>
            <person name="Grigoriev I.V."/>
            <person name="Hibbett D.S."/>
            <person name="Martin F."/>
        </authorList>
    </citation>
    <scope>NUCLEOTIDE SEQUENCE [LARGE SCALE GENOMIC DNA]</scope>
    <source>
        <strain evidence="3 4">FD-317 M1</strain>
    </source>
</reference>
<proteinExistence type="predicted"/>
<dbReference type="InterPro" id="IPR001841">
    <property type="entry name" value="Znf_RING"/>
</dbReference>
<feature type="compositionally biased region" description="Polar residues" evidence="1">
    <location>
        <begin position="648"/>
        <end position="661"/>
    </location>
</feature>
<feature type="compositionally biased region" description="Low complexity" evidence="1">
    <location>
        <begin position="511"/>
        <end position="528"/>
    </location>
</feature>
<dbReference type="OrthoDB" id="1711136at2759"/>
<feature type="compositionally biased region" description="Polar residues" evidence="1">
    <location>
        <begin position="613"/>
        <end position="630"/>
    </location>
</feature>
<feature type="region of interest" description="Disordered" evidence="1">
    <location>
        <begin position="232"/>
        <end position="272"/>
    </location>
</feature>
<dbReference type="SMART" id="SM00184">
    <property type="entry name" value="RING"/>
    <property type="match status" value="1"/>
</dbReference>
<dbReference type="InterPro" id="IPR013083">
    <property type="entry name" value="Znf_RING/FYVE/PHD"/>
</dbReference>
<dbReference type="InterPro" id="IPR045194">
    <property type="entry name" value="MGRN1/RNF157-like"/>
</dbReference>
<dbReference type="Proteomes" id="UP000053593">
    <property type="component" value="Unassembled WGS sequence"/>
</dbReference>
<evidence type="ECO:0000313" key="3">
    <source>
        <dbReference type="EMBL" id="KIK52841.1"/>
    </source>
</evidence>